<dbReference type="AlphaFoldDB" id="A0A7Y4GNY6"/>
<dbReference type="GO" id="GO:0042597">
    <property type="term" value="C:periplasmic space"/>
    <property type="evidence" value="ECO:0007669"/>
    <property type="project" value="InterPro"/>
</dbReference>
<dbReference type="EMBL" id="JAAVLX010000002">
    <property type="protein sequence ID" value="NOJ39094.1"/>
    <property type="molecule type" value="Genomic_DNA"/>
</dbReference>
<dbReference type="RefSeq" id="WP_171578355.1">
    <property type="nucleotide sequence ID" value="NZ_JAAVLX010000002.1"/>
</dbReference>
<comment type="caution">
    <text evidence="2">The sequence shown here is derived from an EMBL/GenBank/DDBJ whole genome shotgun (WGS) entry which is preliminary data.</text>
</comment>
<keyword evidence="3" id="KW-1185">Reference proteome</keyword>
<dbReference type="Pfam" id="PF07813">
    <property type="entry name" value="LTXXQ"/>
    <property type="match status" value="1"/>
</dbReference>
<organism evidence="2 3">
    <name type="scientific">Bradyrhizobium australiense</name>
    <dbReference type="NCBI Taxonomy" id="2721161"/>
    <lineage>
        <taxon>Bacteria</taxon>
        <taxon>Pseudomonadati</taxon>
        <taxon>Pseudomonadota</taxon>
        <taxon>Alphaproteobacteria</taxon>
        <taxon>Hyphomicrobiales</taxon>
        <taxon>Nitrobacteraceae</taxon>
        <taxon>Bradyrhizobium</taxon>
    </lineage>
</organism>
<accession>A0A7Y4GNY6</accession>
<evidence type="ECO:0000313" key="2">
    <source>
        <dbReference type="EMBL" id="NOJ39094.1"/>
    </source>
</evidence>
<dbReference type="InterPro" id="IPR012899">
    <property type="entry name" value="LTXXQ"/>
</dbReference>
<reference evidence="2 3" key="1">
    <citation type="submission" date="2020-03" db="EMBL/GenBank/DDBJ databases">
        <title>Bradyrhizobium diversity isolated from nodules of Indigofera sp.</title>
        <authorList>
            <person name="Klepa M."/>
            <person name="Helene L."/>
            <person name="Hungria M."/>
        </authorList>
    </citation>
    <scope>NUCLEOTIDE SEQUENCE [LARGE SCALE GENOMIC DNA]</scope>
    <source>
        <strain evidence="2 3">WSM 1791</strain>
    </source>
</reference>
<feature type="region of interest" description="Disordered" evidence="1">
    <location>
        <begin position="100"/>
        <end position="125"/>
    </location>
</feature>
<dbReference type="Proteomes" id="UP000544122">
    <property type="component" value="Unassembled WGS sequence"/>
</dbReference>
<gene>
    <name evidence="2" type="ORF">HCN58_05650</name>
</gene>
<protein>
    <submittedName>
        <fullName evidence="2">Spy/CpxP family protein refolding chaperone</fullName>
    </submittedName>
</protein>
<name>A0A7Y4GNY6_9BRAD</name>
<proteinExistence type="predicted"/>
<evidence type="ECO:0000256" key="1">
    <source>
        <dbReference type="SAM" id="MobiDB-lite"/>
    </source>
</evidence>
<evidence type="ECO:0000313" key="3">
    <source>
        <dbReference type="Proteomes" id="UP000544122"/>
    </source>
</evidence>
<sequence>MLKQAKTRNYACLGTQLVGGVIASLIVFQVVAATPIPNDLLRVQDDPITIRKASDADVAAADVGKASLALSGQSSGPSRKSGKLWTAQFFNQPDFPDGPPFGMIDHLGPPSAGPGPGPAEGMPSKFGPRTACLEAINWQMGAYGYRKSKLLLTDDQKPAWKAVEDAVDAFTQNMRAICGTLPNHYVGSPGIVERSDFLERQLSARLDFLRALKAPLEHLLGQLTPDQRASFDAPPPFPPF</sequence>